<evidence type="ECO:0000313" key="3">
    <source>
        <dbReference type="Proteomes" id="UP000824120"/>
    </source>
</evidence>
<dbReference type="EMBL" id="JACXVP010000003">
    <property type="protein sequence ID" value="KAG5616440.1"/>
    <property type="molecule type" value="Genomic_DNA"/>
</dbReference>
<feature type="domain" description="Endonuclease/exonuclease/phosphatase" evidence="1">
    <location>
        <begin position="4"/>
        <end position="135"/>
    </location>
</feature>
<dbReference type="SUPFAM" id="SSF56219">
    <property type="entry name" value="DNase I-like"/>
    <property type="match status" value="1"/>
</dbReference>
<accession>A0A9J5ZW35</accession>
<dbReference type="InterPro" id="IPR005135">
    <property type="entry name" value="Endo/exonuclease/phosphatase"/>
</dbReference>
<dbReference type="OrthoDB" id="692400at2759"/>
<proteinExistence type="predicted"/>
<dbReference type="Proteomes" id="UP000824120">
    <property type="component" value="Chromosome 3"/>
</dbReference>
<dbReference type="Pfam" id="PF03372">
    <property type="entry name" value="Exo_endo_phos"/>
    <property type="match status" value="1"/>
</dbReference>
<comment type="caution">
    <text evidence="2">The sequence shown here is derived from an EMBL/GenBank/DDBJ whole genome shotgun (WGS) entry which is preliminary data.</text>
</comment>
<evidence type="ECO:0000313" key="2">
    <source>
        <dbReference type="EMBL" id="KAG5616440.1"/>
    </source>
</evidence>
<sequence length="163" mass="18783">MDTKRSLVRSRIQQDVVDIIVLVEAKLRGEVGEYVQQLGGNRWMGGMWMESLGSKRGILIMWDKMNWKGEHFSDLNQDLIWFITAVYAPCDGKERKELWEELGAMRSFCEGPWVVCGDFNTTRFPSEKTNCSRISEAMSDFSSCINELELVDPPLFGGPYTWR</sequence>
<reference evidence="2 3" key="1">
    <citation type="submission" date="2020-09" db="EMBL/GenBank/DDBJ databases">
        <title>De no assembly of potato wild relative species, Solanum commersonii.</title>
        <authorList>
            <person name="Cho K."/>
        </authorList>
    </citation>
    <scope>NUCLEOTIDE SEQUENCE [LARGE SCALE GENOMIC DNA]</scope>
    <source>
        <strain evidence="2">LZ3.2</strain>
        <tissue evidence="2">Leaf</tissue>
    </source>
</reference>
<gene>
    <name evidence="2" type="ORF">H5410_016264</name>
</gene>
<organism evidence="2 3">
    <name type="scientific">Solanum commersonii</name>
    <name type="common">Commerson's wild potato</name>
    <name type="synonym">Commerson's nightshade</name>
    <dbReference type="NCBI Taxonomy" id="4109"/>
    <lineage>
        <taxon>Eukaryota</taxon>
        <taxon>Viridiplantae</taxon>
        <taxon>Streptophyta</taxon>
        <taxon>Embryophyta</taxon>
        <taxon>Tracheophyta</taxon>
        <taxon>Spermatophyta</taxon>
        <taxon>Magnoliopsida</taxon>
        <taxon>eudicotyledons</taxon>
        <taxon>Gunneridae</taxon>
        <taxon>Pentapetalae</taxon>
        <taxon>asterids</taxon>
        <taxon>lamiids</taxon>
        <taxon>Solanales</taxon>
        <taxon>Solanaceae</taxon>
        <taxon>Solanoideae</taxon>
        <taxon>Solaneae</taxon>
        <taxon>Solanum</taxon>
    </lineage>
</organism>
<protein>
    <recommendedName>
        <fullName evidence="1">Endonuclease/exonuclease/phosphatase domain-containing protein</fullName>
    </recommendedName>
</protein>
<name>A0A9J5ZW35_SOLCO</name>
<dbReference type="Gene3D" id="3.60.10.10">
    <property type="entry name" value="Endonuclease/exonuclease/phosphatase"/>
    <property type="match status" value="1"/>
</dbReference>
<dbReference type="AlphaFoldDB" id="A0A9J5ZW35"/>
<dbReference type="GO" id="GO:0003824">
    <property type="term" value="F:catalytic activity"/>
    <property type="evidence" value="ECO:0007669"/>
    <property type="project" value="InterPro"/>
</dbReference>
<keyword evidence="3" id="KW-1185">Reference proteome</keyword>
<dbReference type="InterPro" id="IPR036691">
    <property type="entry name" value="Endo/exonu/phosph_ase_sf"/>
</dbReference>
<evidence type="ECO:0000259" key="1">
    <source>
        <dbReference type="Pfam" id="PF03372"/>
    </source>
</evidence>